<accession>G9Y397</accession>
<dbReference type="PATRIC" id="fig|1002364.3.peg.945"/>
<dbReference type="PANTHER" id="PTHR43036:SF2">
    <property type="entry name" value="OS04G0481300 PROTEIN"/>
    <property type="match status" value="1"/>
</dbReference>
<dbReference type="Proteomes" id="UP000005959">
    <property type="component" value="Unassembled WGS sequence"/>
</dbReference>
<feature type="domain" description="Methyltransferase type 11" evidence="1">
    <location>
        <begin position="101"/>
        <end position="149"/>
    </location>
</feature>
<dbReference type="InterPro" id="IPR013216">
    <property type="entry name" value="Methyltransf_11"/>
</dbReference>
<evidence type="ECO:0000313" key="2">
    <source>
        <dbReference type="EMBL" id="EHM46227.1"/>
    </source>
</evidence>
<dbReference type="GO" id="GO:0032259">
    <property type="term" value="P:methylation"/>
    <property type="evidence" value="ECO:0007669"/>
    <property type="project" value="UniProtKB-KW"/>
</dbReference>
<evidence type="ECO:0000313" key="3">
    <source>
        <dbReference type="Proteomes" id="UP000005959"/>
    </source>
</evidence>
<reference evidence="2 3" key="1">
    <citation type="submission" date="2011-08" db="EMBL/GenBank/DDBJ databases">
        <authorList>
            <person name="Weinstock G."/>
            <person name="Sodergren E."/>
            <person name="Clifton S."/>
            <person name="Fulton L."/>
            <person name="Fulton B."/>
            <person name="Courtney L."/>
            <person name="Fronick C."/>
            <person name="Harrison M."/>
            <person name="Strong C."/>
            <person name="Farmer C."/>
            <person name="Delahaunty K."/>
            <person name="Markovic C."/>
            <person name="Hall O."/>
            <person name="Minx P."/>
            <person name="Tomlinson C."/>
            <person name="Mitreva M."/>
            <person name="Hou S."/>
            <person name="Chen J."/>
            <person name="Wollam A."/>
            <person name="Pepin K.H."/>
            <person name="Johnson M."/>
            <person name="Bhonagiri V."/>
            <person name="Zhang X."/>
            <person name="Suruliraj S."/>
            <person name="Warren W."/>
            <person name="Chinwalla A."/>
            <person name="Mardis E.R."/>
            <person name="Wilson R.K."/>
        </authorList>
    </citation>
    <scope>NUCLEOTIDE SEQUENCE [LARGE SCALE GENOMIC DNA]</scope>
    <source>
        <strain evidence="2 3">ATCC 51873</strain>
    </source>
</reference>
<dbReference type="InterPro" id="IPR029063">
    <property type="entry name" value="SAM-dependent_MTases_sf"/>
</dbReference>
<dbReference type="Gene3D" id="3.40.50.150">
    <property type="entry name" value="Vaccinia Virus protein VP39"/>
    <property type="match status" value="1"/>
</dbReference>
<proteinExistence type="predicted"/>
<protein>
    <submittedName>
        <fullName evidence="2">Methyltransferase domain protein</fullName>
    </submittedName>
</protein>
<dbReference type="SUPFAM" id="SSF53335">
    <property type="entry name" value="S-adenosyl-L-methionine-dependent methyltransferases"/>
    <property type="match status" value="1"/>
</dbReference>
<dbReference type="Pfam" id="PF08241">
    <property type="entry name" value="Methyltransf_11"/>
    <property type="match status" value="1"/>
</dbReference>
<comment type="caution">
    <text evidence="2">The sequence shown here is derived from an EMBL/GenBank/DDBJ whole genome shotgun (WGS) entry which is preliminary data.</text>
</comment>
<dbReference type="HOGENOM" id="CLU_075049_1_0_6"/>
<sequence length="264" mass="29920">MAGILIRFIIDGSPLSYSPKIGDRMKPAQITRTISSPLSWSEIPWGEYYRAALEQQLAPWWPKLFGYHLLKIGPLSSQISTEKCGISHQVSIGAKGDNMQVIADPYRLPFSAKSVDACLLSHTLSFASDPHRMLREVDRVLIDDGWLILTGFNPTSLVGLGKLVPGLRKRLPYSSRMFSMMRMLDWLQLLNYEVLYEHRCQILPWNRRGGLFIGKHLPVLGCLSIIVARKRTIPLTPTSLRERSQRASWRGTVGATKSFRKRSD</sequence>
<dbReference type="AlphaFoldDB" id="G9Y397"/>
<dbReference type="EMBL" id="AGCI01000014">
    <property type="protein sequence ID" value="EHM46227.1"/>
    <property type="molecule type" value="Genomic_DNA"/>
</dbReference>
<keyword evidence="2" id="KW-0808">Transferase</keyword>
<keyword evidence="2" id="KW-0489">Methyltransferase</keyword>
<name>G9Y397_HAFAL</name>
<organism evidence="2 3">
    <name type="scientific">Hafnia alvei ATCC 51873</name>
    <dbReference type="NCBI Taxonomy" id="1002364"/>
    <lineage>
        <taxon>Bacteria</taxon>
        <taxon>Pseudomonadati</taxon>
        <taxon>Pseudomonadota</taxon>
        <taxon>Gammaproteobacteria</taxon>
        <taxon>Enterobacterales</taxon>
        <taxon>Hafniaceae</taxon>
        <taxon>Hafnia</taxon>
    </lineage>
</organism>
<gene>
    <name evidence="2" type="ORF">HMPREF0454_01024</name>
</gene>
<dbReference type="GO" id="GO:0008757">
    <property type="term" value="F:S-adenosylmethionine-dependent methyltransferase activity"/>
    <property type="evidence" value="ECO:0007669"/>
    <property type="project" value="InterPro"/>
</dbReference>
<evidence type="ECO:0000259" key="1">
    <source>
        <dbReference type="Pfam" id="PF08241"/>
    </source>
</evidence>
<dbReference type="PANTHER" id="PTHR43036">
    <property type="entry name" value="OSJNBB0011N17.9 PROTEIN"/>
    <property type="match status" value="1"/>
</dbReference>